<feature type="transmembrane region" description="Helical" evidence="2">
    <location>
        <begin position="63"/>
        <end position="85"/>
    </location>
</feature>
<feature type="transmembrane region" description="Helical" evidence="2">
    <location>
        <begin position="531"/>
        <end position="551"/>
    </location>
</feature>
<dbReference type="Proteomes" id="UP001595867">
    <property type="component" value="Unassembled WGS sequence"/>
</dbReference>
<feature type="transmembrane region" description="Helical" evidence="2">
    <location>
        <begin position="587"/>
        <end position="608"/>
    </location>
</feature>
<reference evidence="4" key="1">
    <citation type="journal article" date="2019" name="Int. J. Syst. Evol. Microbiol.">
        <title>The Global Catalogue of Microorganisms (GCM) 10K type strain sequencing project: providing services to taxonomists for standard genome sequencing and annotation.</title>
        <authorList>
            <consortium name="The Broad Institute Genomics Platform"/>
            <consortium name="The Broad Institute Genome Sequencing Center for Infectious Disease"/>
            <person name="Wu L."/>
            <person name="Ma J."/>
        </authorList>
    </citation>
    <scope>NUCLEOTIDE SEQUENCE [LARGE SCALE GENOMIC DNA]</scope>
    <source>
        <strain evidence="4">TBRC 5832</strain>
    </source>
</reference>
<protein>
    <submittedName>
        <fullName evidence="3">Uncharacterized protein</fullName>
    </submittedName>
</protein>
<feature type="region of interest" description="Disordered" evidence="1">
    <location>
        <begin position="755"/>
        <end position="782"/>
    </location>
</feature>
<organism evidence="3 4">
    <name type="scientific">Actinoplanes subglobosus</name>
    <dbReference type="NCBI Taxonomy" id="1547892"/>
    <lineage>
        <taxon>Bacteria</taxon>
        <taxon>Bacillati</taxon>
        <taxon>Actinomycetota</taxon>
        <taxon>Actinomycetes</taxon>
        <taxon>Micromonosporales</taxon>
        <taxon>Micromonosporaceae</taxon>
        <taxon>Actinoplanes</taxon>
    </lineage>
</organism>
<comment type="caution">
    <text evidence="3">The sequence shown here is derived from an EMBL/GenBank/DDBJ whole genome shotgun (WGS) entry which is preliminary data.</text>
</comment>
<feature type="transmembrane region" description="Helical" evidence="2">
    <location>
        <begin position="613"/>
        <end position="630"/>
    </location>
</feature>
<keyword evidence="2" id="KW-0472">Membrane</keyword>
<feature type="transmembrane region" description="Helical" evidence="2">
    <location>
        <begin position="674"/>
        <end position="693"/>
    </location>
</feature>
<feature type="transmembrane region" description="Helical" evidence="2">
    <location>
        <begin position="731"/>
        <end position="751"/>
    </location>
</feature>
<feature type="transmembrane region" description="Helical" evidence="2">
    <location>
        <begin position="705"/>
        <end position="725"/>
    </location>
</feature>
<gene>
    <name evidence="3" type="ORF">ACFO0C_44840</name>
</gene>
<feature type="transmembrane region" description="Helical" evidence="2">
    <location>
        <begin position="563"/>
        <end position="581"/>
    </location>
</feature>
<keyword evidence="2" id="KW-0812">Transmembrane</keyword>
<accession>A0ABV8J6I4</accession>
<feature type="region of interest" description="Disordered" evidence="1">
    <location>
        <begin position="1"/>
        <end position="45"/>
    </location>
</feature>
<feature type="transmembrane region" description="Helical" evidence="2">
    <location>
        <begin position="463"/>
        <end position="484"/>
    </location>
</feature>
<name>A0ABV8J6I4_9ACTN</name>
<feature type="transmembrane region" description="Helical" evidence="2">
    <location>
        <begin position="391"/>
        <end position="412"/>
    </location>
</feature>
<proteinExistence type="predicted"/>
<feature type="transmembrane region" description="Helical" evidence="2">
    <location>
        <begin position="433"/>
        <end position="457"/>
    </location>
</feature>
<dbReference type="RefSeq" id="WP_378072982.1">
    <property type="nucleotide sequence ID" value="NZ_JBHSBL010000031.1"/>
</dbReference>
<evidence type="ECO:0000256" key="1">
    <source>
        <dbReference type="SAM" id="MobiDB-lite"/>
    </source>
</evidence>
<evidence type="ECO:0000256" key="2">
    <source>
        <dbReference type="SAM" id="Phobius"/>
    </source>
</evidence>
<keyword evidence="2" id="KW-1133">Transmembrane helix</keyword>
<keyword evidence="4" id="KW-1185">Reference proteome</keyword>
<evidence type="ECO:0000313" key="4">
    <source>
        <dbReference type="Proteomes" id="UP001595867"/>
    </source>
</evidence>
<evidence type="ECO:0000313" key="3">
    <source>
        <dbReference type="EMBL" id="MFC4072107.1"/>
    </source>
</evidence>
<sequence>MTGEPTLLDRLRRGRGGPPVPGEPTLLDRLRRGRGGPPVPGEPTLLDRLRNVRRPGTPRRPLLAAWVPYVMVALVAVASLAALTLRPAERQRGGDADYVVVAAAAGLRWEDLDPQRTPALWQEATRGSVGWLSVRSAHSVTCPSDGWLTLGAGNYAAWDTRAVTGRCPAAEPRLTQPDGIGANLPEQPTVVRTNQDRLPYGTTPGALAESVRCTVAVGPGAAIAAARPFGRVDRYVPELPADPAKLLGDCVLSIVDLGTVSGDGVARRAAVEAADRTLARVLAARPQRSLMLIAGLAETDATSRLHVAIAEGPGWEGGWLTSAGTGREGYLQLVDLAPTVLSALGKPAPEKLFSGYTASITPGRTADPAQAMQGAQDADRRAIAQRGVAEIFFAVLAILQLVLFTAVIPVLVRARRHAGPLGPPLPRRRLVDLSEAALLAAGLAIPAALLADVVPWWSSEHPAWMFGSATAALMVLGTLVIRLAPRYPRTLWPLASAAAIGVLVVAIDLATGARLQLNGVAGYSAVHGVRYAGLGSVGLGVFVAGLFLLAGSLAQWVTRRWRPLVMVSFGGLGVVMVGSAHLGADPIGAIAVTAGACVAAVMSTGGWLTFPRIAWAGLTGVVVTITFATFDLRRPPLEQGTLGRFLTSLGDGTAGPAVQRAAAANGQALVDSPLTLLALLGAAMLAFCQFSPWGGLNRLYGLHPAIRAGVAGTVVATLIAGVLGGTALGSAGAAAAAAVPVAVLTALRVLLHAADRTPPPGETDGPGGPLLRKSDDDPVTVP</sequence>
<dbReference type="EMBL" id="JBHSBL010000031">
    <property type="protein sequence ID" value="MFC4072107.1"/>
    <property type="molecule type" value="Genomic_DNA"/>
</dbReference>
<feature type="transmembrane region" description="Helical" evidence="2">
    <location>
        <begin position="491"/>
        <end position="511"/>
    </location>
</feature>